<proteinExistence type="predicted"/>
<evidence type="ECO:0000313" key="3">
    <source>
        <dbReference type="EMBL" id="PZF82796.1"/>
    </source>
</evidence>
<accession>A0A2W2CAJ0</accession>
<feature type="region of interest" description="Disordered" evidence="1">
    <location>
        <begin position="64"/>
        <end position="84"/>
    </location>
</feature>
<dbReference type="AlphaFoldDB" id="A0A2W2CAJ0"/>
<name>A0A2W2CAJ0_9ACTN</name>
<keyword evidence="2" id="KW-1133">Transmembrane helix</keyword>
<feature type="transmembrane region" description="Helical" evidence="2">
    <location>
        <begin position="42"/>
        <end position="62"/>
    </location>
</feature>
<keyword evidence="2" id="KW-0472">Membrane</keyword>
<sequence length="103" mass="10666">MTSPFEELIKSTLTNLAEETPAVKDQMTRVEGRIARRRKMTFAVAVASVAVAGLIATPLAVASTQGSDGLSPADKPAGSIHPSPIPTAVQAILKSLGKTPLDT</sequence>
<protein>
    <submittedName>
        <fullName evidence="3">Uncharacterized protein</fullName>
    </submittedName>
</protein>
<keyword evidence="2" id="KW-0812">Transmembrane</keyword>
<evidence type="ECO:0000256" key="1">
    <source>
        <dbReference type="SAM" id="MobiDB-lite"/>
    </source>
</evidence>
<evidence type="ECO:0000256" key="2">
    <source>
        <dbReference type="SAM" id="Phobius"/>
    </source>
</evidence>
<feature type="non-terminal residue" evidence="3">
    <location>
        <position position="103"/>
    </location>
</feature>
<dbReference type="EMBL" id="POUB01000490">
    <property type="protein sequence ID" value="PZF82796.1"/>
    <property type="molecule type" value="Genomic_DNA"/>
</dbReference>
<reference evidence="3 4" key="1">
    <citation type="submission" date="2018-01" db="EMBL/GenBank/DDBJ databases">
        <title>Draft genome sequence of Salinispora sp. 13K206.</title>
        <authorList>
            <person name="Sahin N."/>
            <person name="Saygin H."/>
            <person name="Ay H."/>
        </authorList>
    </citation>
    <scope>NUCLEOTIDE SEQUENCE [LARGE SCALE GENOMIC DNA]</scope>
    <source>
        <strain evidence="3 4">13K206</strain>
    </source>
</reference>
<dbReference type="Proteomes" id="UP000248749">
    <property type="component" value="Unassembled WGS sequence"/>
</dbReference>
<evidence type="ECO:0000313" key="4">
    <source>
        <dbReference type="Proteomes" id="UP000248749"/>
    </source>
</evidence>
<comment type="caution">
    <text evidence="3">The sequence shown here is derived from an EMBL/GenBank/DDBJ whole genome shotgun (WGS) entry which is preliminary data.</text>
</comment>
<organism evidence="3 4">
    <name type="scientific">Micromonospora deserti</name>
    <dbReference type="NCBI Taxonomy" id="2070366"/>
    <lineage>
        <taxon>Bacteria</taxon>
        <taxon>Bacillati</taxon>
        <taxon>Actinomycetota</taxon>
        <taxon>Actinomycetes</taxon>
        <taxon>Micromonosporales</taxon>
        <taxon>Micromonosporaceae</taxon>
        <taxon>Micromonospora</taxon>
    </lineage>
</organism>
<gene>
    <name evidence="3" type="ORF">C1I99_31350</name>
</gene>
<keyword evidence="4" id="KW-1185">Reference proteome</keyword>